<proteinExistence type="predicted"/>
<keyword evidence="1" id="KW-0812">Transmembrane</keyword>
<dbReference type="AlphaFoldDB" id="H9CJP2"/>
<evidence type="ECO:0000313" key="2">
    <source>
        <dbReference type="EMBL" id="AFE02842.1"/>
    </source>
</evidence>
<evidence type="ECO:0000313" key="3">
    <source>
        <dbReference type="Proteomes" id="UP000001699"/>
    </source>
</evidence>
<feature type="transmembrane region" description="Helical" evidence="1">
    <location>
        <begin position="27"/>
        <end position="48"/>
    </location>
</feature>
<protein>
    <submittedName>
        <fullName evidence="2">Uncharacterized protein</fullName>
    </submittedName>
</protein>
<dbReference type="EMBL" id="JQ346807">
    <property type="protein sequence ID" value="AFE02842.1"/>
    <property type="molecule type" value="Genomic_DNA"/>
</dbReference>
<gene>
    <name evidence="2" type="ORF">AFUB_m0430</name>
</gene>
<keyword evidence="2" id="KW-0496">Mitochondrion</keyword>
<sequence>MLWFLKVKKFIYILSNVILFTCQNNIIIWYFICIIASILSCFDFYYLYLFSLDIWSDEINIDASTLNINVSTFNIDVSTLNMSSGDEGNYFFWFGGGDPGNNQGGNTNPEGGAIIGIDDQNKKRKKEDIWQYSIYDIYTKPYNPLGNRPPMCDRQLGELIECKAQLYQRFVPSRYPDLRVGDVFNTDSIIDKIARERLLGHILDYKFILTSSYNELELNLDTGYHKLYTVKITPLLIYSLKNSPF</sequence>
<name>H9CJP2_ASPFC</name>
<dbReference type="Proteomes" id="UP000001699">
    <property type="component" value="Mitochondrion"/>
</dbReference>
<reference evidence="2 3" key="1">
    <citation type="journal article" date="2012" name="BMC Genomics">
        <title>Sequencing of mitochondrial genomes of nine Aspergillus and Penicillium species identifies mobile introns and accessory genes as main sources of genome size variability.</title>
        <authorList>
            <person name="Joardar V."/>
            <person name="Abrams N.F."/>
            <person name="Hostetler J."/>
            <person name="Paukstelis P.J."/>
            <person name="Pakala S."/>
            <person name="Pakala S.B."/>
            <person name="Zafar N."/>
            <person name="Abolude O.O."/>
            <person name="Payne G."/>
            <person name="Andrianopoulos A."/>
            <person name="Denning D.W."/>
            <person name="Nierman W.C."/>
        </authorList>
    </citation>
    <scope>NUCLEOTIDE SEQUENCE [LARGE SCALE GENOMIC DNA]</scope>
    <source>
        <strain evidence="3">CBS 144.89 / FGSC A1163 / CEA10</strain>
    </source>
</reference>
<keyword evidence="3" id="KW-1185">Reference proteome</keyword>
<keyword evidence="1" id="KW-1133">Transmembrane helix</keyword>
<organism evidence="2 3">
    <name type="scientific">Aspergillus fumigatus (strain CBS 144.89 / FGSC A1163 / CEA10)</name>
    <name type="common">Neosartorya fumigata</name>
    <dbReference type="NCBI Taxonomy" id="451804"/>
    <lineage>
        <taxon>Eukaryota</taxon>
        <taxon>Fungi</taxon>
        <taxon>Dikarya</taxon>
        <taxon>Ascomycota</taxon>
        <taxon>Pezizomycotina</taxon>
        <taxon>Eurotiomycetes</taxon>
        <taxon>Eurotiomycetidae</taxon>
        <taxon>Eurotiales</taxon>
        <taxon>Aspergillaceae</taxon>
        <taxon>Aspergillus</taxon>
        <taxon>Aspergillus subgen. Fumigati</taxon>
    </lineage>
</organism>
<keyword evidence="1" id="KW-0472">Membrane</keyword>
<accession>H9CJP2</accession>
<geneLocation type="mitochondrion" evidence="2"/>
<dbReference type="RefSeq" id="YP_005353061.1">
    <property type="nucleotide sequence ID" value="NC_017016.1"/>
</dbReference>
<dbReference type="GeneID" id="11948059"/>
<evidence type="ECO:0000256" key="1">
    <source>
        <dbReference type="SAM" id="Phobius"/>
    </source>
</evidence>